<evidence type="ECO:0000313" key="3">
    <source>
        <dbReference type="Proteomes" id="UP000000560"/>
    </source>
</evidence>
<accession>C8VHX1</accession>
<reference evidence="3" key="1">
    <citation type="journal article" date="2005" name="Nature">
        <title>Sequencing of Aspergillus nidulans and comparative analysis with A. fumigatus and A. oryzae.</title>
        <authorList>
            <person name="Galagan J.E."/>
            <person name="Calvo S.E."/>
            <person name="Cuomo C."/>
            <person name="Ma L.J."/>
            <person name="Wortman J.R."/>
            <person name="Batzoglou S."/>
            <person name="Lee S.I."/>
            <person name="Basturkmen M."/>
            <person name="Spevak C.C."/>
            <person name="Clutterbuck J."/>
            <person name="Kapitonov V."/>
            <person name="Jurka J."/>
            <person name="Scazzocchio C."/>
            <person name="Farman M."/>
            <person name="Butler J."/>
            <person name="Purcell S."/>
            <person name="Harris S."/>
            <person name="Braus G.H."/>
            <person name="Draht O."/>
            <person name="Busch S."/>
            <person name="D'Enfert C."/>
            <person name="Bouchier C."/>
            <person name="Goldman G.H."/>
            <person name="Bell-Pedersen D."/>
            <person name="Griffiths-Jones S."/>
            <person name="Doonan J.H."/>
            <person name="Yu J."/>
            <person name="Vienken K."/>
            <person name="Pain A."/>
            <person name="Freitag M."/>
            <person name="Selker E.U."/>
            <person name="Archer D.B."/>
            <person name="Penalva M.A."/>
            <person name="Oakley B.R."/>
            <person name="Momany M."/>
            <person name="Tanaka T."/>
            <person name="Kumagai T."/>
            <person name="Asai K."/>
            <person name="Machida M."/>
            <person name="Nierman W.C."/>
            <person name="Denning D.W."/>
            <person name="Caddick M."/>
            <person name="Hynes M."/>
            <person name="Paoletti M."/>
            <person name="Fischer R."/>
            <person name="Miller B."/>
            <person name="Dyer P."/>
            <person name="Sachs M.S."/>
            <person name="Osmani S.A."/>
            <person name="Birren B.W."/>
        </authorList>
    </citation>
    <scope>NUCLEOTIDE SEQUENCE [LARGE SCALE GENOMIC DNA]</scope>
    <source>
        <strain evidence="3">FGSC A4 / ATCC 38163 / CBS 112.46 / NRRL 194 / M139</strain>
    </source>
</reference>
<evidence type="ECO:0000256" key="1">
    <source>
        <dbReference type="SAM" id="Phobius"/>
    </source>
</evidence>
<protein>
    <submittedName>
        <fullName evidence="2">Uncharacterized protein</fullName>
    </submittedName>
</protein>
<dbReference type="STRING" id="227321.Q5B807"/>
<reference evidence="3" key="2">
    <citation type="journal article" date="2009" name="Fungal Genet. Biol.">
        <title>The 2008 update of the Aspergillus nidulans genome annotation: a community effort.</title>
        <authorList>
            <person name="Wortman J.R."/>
            <person name="Gilsenan J.M."/>
            <person name="Joardar V."/>
            <person name="Deegan J."/>
            <person name="Clutterbuck J."/>
            <person name="Andersen M.R."/>
            <person name="Archer D."/>
            <person name="Bencina M."/>
            <person name="Braus G."/>
            <person name="Coutinho P."/>
            <person name="von Dohren H."/>
            <person name="Doonan J."/>
            <person name="Driessen A.J."/>
            <person name="Durek P."/>
            <person name="Espeso E."/>
            <person name="Fekete E."/>
            <person name="Flipphi M."/>
            <person name="Estrada C.G."/>
            <person name="Geysens S."/>
            <person name="Goldman G."/>
            <person name="de Groot P.W."/>
            <person name="Hansen K."/>
            <person name="Harris S.D."/>
            <person name="Heinekamp T."/>
            <person name="Helmstaedt K."/>
            <person name="Henrissat B."/>
            <person name="Hofmann G."/>
            <person name="Homan T."/>
            <person name="Horio T."/>
            <person name="Horiuchi H."/>
            <person name="James S."/>
            <person name="Jones M."/>
            <person name="Karaffa L."/>
            <person name="Karanyi Z."/>
            <person name="Kato M."/>
            <person name="Keller N."/>
            <person name="Kelly D.E."/>
            <person name="Kiel J.A."/>
            <person name="Kim J.M."/>
            <person name="van der Klei I.J."/>
            <person name="Klis F.M."/>
            <person name="Kovalchuk A."/>
            <person name="Krasevec N."/>
            <person name="Kubicek C.P."/>
            <person name="Liu B."/>
            <person name="Maccabe A."/>
            <person name="Meyer V."/>
            <person name="Mirabito P."/>
            <person name="Miskei M."/>
            <person name="Mos M."/>
            <person name="Mullins J."/>
            <person name="Nelson D.R."/>
            <person name="Nielsen J."/>
            <person name="Oakley B.R."/>
            <person name="Osmani S.A."/>
            <person name="Pakula T."/>
            <person name="Paszewski A."/>
            <person name="Paulsen I."/>
            <person name="Pilsyk S."/>
            <person name="Pocsi I."/>
            <person name="Punt P.J."/>
            <person name="Ram A.F."/>
            <person name="Ren Q."/>
            <person name="Robellet X."/>
            <person name="Robson G."/>
            <person name="Seiboth B."/>
            <person name="van Solingen P."/>
            <person name="Specht T."/>
            <person name="Sun J."/>
            <person name="Taheri-Talesh N."/>
            <person name="Takeshita N."/>
            <person name="Ussery D."/>
            <person name="vanKuyk P.A."/>
            <person name="Visser H."/>
            <person name="van de Vondervoort P.J."/>
            <person name="de Vries R.P."/>
            <person name="Walton J."/>
            <person name="Xiang X."/>
            <person name="Xiong Y."/>
            <person name="Zeng A.P."/>
            <person name="Brandt B.W."/>
            <person name="Cornell M.J."/>
            <person name="van den Hondel C.A."/>
            <person name="Visser J."/>
            <person name="Oliver S.G."/>
            <person name="Turner G."/>
        </authorList>
    </citation>
    <scope>GENOME REANNOTATION</scope>
    <source>
        <strain evidence="3">FGSC A4 / ATCC 38163 / CBS 112.46 / NRRL 194 / M139</strain>
    </source>
</reference>
<keyword evidence="1" id="KW-1133">Transmembrane helix</keyword>
<dbReference type="Proteomes" id="UP000000560">
    <property type="component" value="Chromosome VI"/>
</dbReference>
<dbReference type="OrthoDB" id="4507199at2759"/>
<organism evidence="2 3">
    <name type="scientific">Emericella nidulans (strain FGSC A4 / ATCC 38163 / CBS 112.46 / NRRL 194 / M139)</name>
    <name type="common">Aspergillus nidulans</name>
    <dbReference type="NCBI Taxonomy" id="227321"/>
    <lineage>
        <taxon>Eukaryota</taxon>
        <taxon>Fungi</taxon>
        <taxon>Dikarya</taxon>
        <taxon>Ascomycota</taxon>
        <taxon>Pezizomycotina</taxon>
        <taxon>Eurotiomycetes</taxon>
        <taxon>Eurotiomycetidae</taxon>
        <taxon>Eurotiales</taxon>
        <taxon>Aspergillaceae</taxon>
        <taxon>Aspergillus</taxon>
        <taxon>Aspergillus subgen. Nidulantes</taxon>
    </lineage>
</organism>
<dbReference type="PANTHER" id="PTHR35395:SF1">
    <property type="entry name" value="DUF6536 DOMAIN-CONTAINING PROTEIN"/>
    <property type="match status" value="1"/>
</dbReference>
<dbReference type="OMA" id="CYAILRR"/>
<dbReference type="PANTHER" id="PTHR35395">
    <property type="entry name" value="DUF6536 DOMAIN-CONTAINING PROTEIN"/>
    <property type="match status" value="1"/>
</dbReference>
<evidence type="ECO:0000313" key="2">
    <source>
        <dbReference type="EMBL" id="CBF82947.1"/>
    </source>
</evidence>
<dbReference type="KEGG" id="ani:ANIA_03323"/>
<name>Q5B807_EMENI</name>
<gene>
    <name evidence="2" type="ORF">ANIA_03323</name>
</gene>
<dbReference type="EMBL" id="BN001306">
    <property type="protein sequence ID" value="CBF82947.1"/>
    <property type="molecule type" value="Genomic_DNA"/>
</dbReference>
<proteinExistence type="predicted"/>
<keyword evidence="3" id="KW-1185">Reference proteome</keyword>
<dbReference type="RefSeq" id="XP_660927.1">
    <property type="nucleotide sequence ID" value="XM_655835.1"/>
</dbReference>
<accession>Q5B807</accession>
<keyword evidence="1" id="KW-0812">Transmembrane</keyword>
<keyword evidence="1" id="KW-0472">Membrane</keyword>
<dbReference type="AlphaFoldDB" id="Q5B807"/>
<dbReference type="HOGENOM" id="CLU_2096853_0_0_1"/>
<dbReference type="InParanoid" id="Q5B807"/>
<dbReference type="GeneID" id="2873866"/>
<sequence>MALAAEWSCYAILRRGLRVLWNPKAAQRRSYSLSLPYCYAILLMTLSTILHWLISQSIFLGAVASACHLNYDLNLEYEVRQVDSHPPEEDMMYSPVKWGAIAVDGEVGHSRVRIDE</sequence>
<feature type="transmembrane region" description="Helical" evidence="1">
    <location>
        <begin position="34"/>
        <end position="54"/>
    </location>
</feature>